<dbReference type="EMBL" id="JAUUTY010000004">
    <property type="protein sequence ID" value="KAK1649210.1"/>
    <property type="molecule type" value="Genomic_DNA"/>
</dbReference>
<evidence type="ECO:0000313" key="2">
    <source>
        <dbReference type="EMBL" id="KAK1649210.1"/>
    </source>
</evidence>
<dbReference type="AlphaFoldDB" id="A0AAD8SC04"/>
<dbReference type="SUPFAM" id="SSF81558">
    <property type="entry name" value="Photosystem I subunits PsaA/PsaB"/>
    <property type="match status" value="1"/>
</dbReference>
<dbReference type="InterPro" id="IPR001280">
    <property type="entry name" value="PSI_PsaA/B"/>
</dbReference>
<evidence type="ECO:0000256" key="1">
    <source>
        <dbReference type="SAM" id="SignalP"/>
    </source>
</evidence>
<sequence length="130" mass="14601">MYVQLQPKLLWIFLGAFVAMRHIGPSAQVVWPIVGQEILNGGVGGGFRGIQITSGFIQLWRAFGITSELQLYCTAIGALIRKGGSWQRGKMLKSELFWNASVVFEKVPMRNRRGYLDIVLKRIATIHPDN</sequence>
<accession>A0AAD8SC04</accession>
<proteinExistence type="predicted"/>
<reference evidence="2" key="1">
    <citation type="submission" date="2023-07" db="EMBL/GenBank/DDBJ databases">
        <title>A chromosome-level genome assembly of Lolium multiflorum.</title>
        <authorList>
            <person name="Chen Y."/>
            <person name="Copetti D."/>
            <person name="Kolliker R."/>
            <person name="Studer B."/>
        </authorList>
    </citation>
    <scope>NUCLEOTIDE SEQUENCE</scope>
    <source>
        <strain evidence="2">02402/16</strain>
        <tissue evidence="2">Leaf</tissue>
    </source>
</reference>
<gene>
    <name evidence="2" type="ORF">QYE76_067015</name>
</gene>
<dbReference type="PANTHER" id="PTHR30128">
    <property type="entry name" value="OUTER MEMBRANE PROTEIN, OMPA-RELATED"/>
    <property type="match status" value="1"/>
</dbReference>
<feature type="chain" id="PRO_5042186084" evidence="1">
    <location>
        <begin position="27"/>
        <end position="130"/>
    </location>
</feature>
<dbReference type="GO" id="GO:0009535">
    <property type="term" value="C:chloroplast thylakoid membrane"/>
    <property type="evidence" value="ECO:0007669"/>
    <property type="project" value="TreeGrafter"/>
</dbReference>
<name>A0AAD8SC04_LOLMU</name>
<protein>
    <submittedName>
        <fullName evidence="2">Uncharacterized protein</fullName>
    </submittedName>
</protein>
<keyword evidence="3" id="KW-1185">Reference proteome</keyword>
<feature type="signal peptide" evidence="1">
    <location>
        <begin position="1"/>
        <end position="26"/>
    </location>
</feature>
<evidence type="ECO:0000313" key="3">
    <source>
        <dbReference type="Proteomes" id="UP001231189"/>
    </source>
</evidence>
<dbReference type="Gene3D" id="1.20.1130.10">
    <property type="entry name" value="Photosystem I PsaA/PsaB"/>
    <property type="match status" value="1"/>
</dbReference>
<dbReference type="Pfam" id="PF00223">
    <property type="entry name" value="PsaA_PsaB"/>
    <property type="match status" value="1"/>
</dbReference>
<dbReference type="InterPro" id="IPR036408">
    <property type="entry name" value="PSI_PsaA/B_sf"/>
</dbReference>
<dbReference type="PANTHER" id="PTHR30128:SF19">
    <property type="entry name" value="PHOTOSYSTEM I P700 CHLOROPHYLL A APOPROTEIN A1-RELATED"/>
    <property type="match status" value="1"/>
</dbReference>
<keyword evidence="1" id="KW-0732">Signal</keyword>
<dbReference type="GO" id="GO:0015979">
    <property type="term" value="P:photosynthesis"/>
    <property type="evidence" value="ECO:0007669"/>
    <property type="project" value="InterPro"/>
</dbReference>
<organism evidence="2 3">
    <name type="scientific">Lolium multiflorum</name>
    <name type="common">Italian ryegrass</name>
    <name type="synonym">Lolium perenne subsp. multiflorum</name>
    <dbReference type="NCBI Taxonomy" id="4521"/>
    <lineage>
        <taxon>Eukaryota</taxon>
        <taxon>Viridiplantae</taxon>
        <taxon>Streptophyta</taxon>
        <taxon>Embryophyta</taxon>
        <taxon>Tracheophyta</taxon>
        <taxon>Spermatophyta</taxon>
        <taxon>Magnoliopsida</taxon>
        <taxon>Liliopsida</taxon>
        <taxon>Poales</taxon>
        <taxon>Poaceae</taxon>
        <taxon>BOP clade</taxon>
        <taxon>Pooideae</taxon>
        <taxon>Poodae</taxon>
        <taxon>Poeae</taxon>
        <taxon>Poeae Chloroplast Group 2 (Poeae type)</taxon>
        <taxon>Loliodinae</taxon>
        <taxon>Loliinae</taxon>
        <taxon>Lolium</taxon>
    </lineage>
</organism>
<dbReference type="Proteomes" id="UP001231189">
    <property type="component" value="Unassembled WGS sequence"/>
</dbReference>
<comment type="caution">
    <text evidence="2">The sequence shown here is derived from an EMBL/GenBank/DDBJ whole genome shotgun (WGS) entry which is preliminary data.</text>
</comment>